<proteinExistence type="inferred from homology"/>
<evidence type="ECO:0000313" key="6">
    <source>
        <dbReference type="Proteomes" id="UP000396788"/>
    </source>
</evidence>
<feature type="chain" id="PRO_5022856186" evidence="3">
    <location>
        <begin position="30"/>
        <end position="418"/>
    </location>
</feature>
<evidence type="ECO:0000256" key="1">
    <source>
        <dbReference type="ARBA" id="ARBA00010062"/>
    </source>
</evidence>
<reference evidence="5 6" key="1">
    <citation type="submission" date="2019-08" db="EMBL/GenBank/DDBJ databases">
        <authorList>
            <person name="Peeters C."/>
        </authorList>
    </citation>
    <scope>NUCLEOTIDE SEQUENCE [LARGE SCALE GENOMIC DNA]</scope>
    <source>
        <strain evidence="5 6">LMG 31107</strain>
    </source>
</reference>
<name>A0A5E4YFE6_9BURK</name>
<dbReference type="Pfam" id="PF13458">
    <property type="entry name" value="Peripla_BP_6"/>
    <property type="match status" value="1"/>
</dbReference>
<dbReference type="RefSeq" id="WP_150610684.1">
    <property type="nucleotide sequence ID" value="NZ_CABPRY010000017.1"/>
</dbReference>
<dbReference type="PANTHER" id="PTHR30483:SF6">
    <property type="entry name" value="PERIPLASMIC BINDING PROTEIN OF ABC TRANSPORTER FOR NATURAL AMINO ACIDS"/>
    <property type="match status" value="1"/>
</dbReference>
<evidence type="ECO:0000313" key="5">
    <source>
        <dbReference type="EMBL" id="VVE47138.1"/>
    </source>
</evidence>
<dbReference type="InterPro" id="IPR028081">
    <property type="entry name" value="Leu-bd"/>
</dbReference>
<dbReference type="Proteomes" id="UP000396788">
    <property type="component" value="Unassembled WGS sequence"/>
</dbReference>
<keyword evidence="2 3" id="KW-0732">Signal</keyword>
<dbReference type="PANTHER" id="PTHR30483">
    <property type="entry name" value="LEUCINE-SPECIFIC-BINDING PROTEIN"/>
    <property type="match status" value="1"/>
</dbReference>
<organism evidence="5 6">
    <name type="scientific">Pandoraea cepalis</name>
    <dbReference type="NCBI Taxonomy" id="2508294"/>
    <lineage>
        <taxon>Bacteria</taxon>
        <taxon>Pseudomonadati</taxon>
        <taxon>Pseudomonadota</taxon>
        <taxon>Betaproteobacteria</taxon>
        <taxon>Burkholderiales</taxon>
        <taxon>Burkholderiaceae</taxon>
        <taxon>Pandoraea</taxon>
    </lineage>
</organism>
<accession>A0A5E4YFE6</accession>
<comment type="similarity">
    <text evidence="1">Belongs to the leucine-binding protein family.</text>
</comment>
<dbReference type="EMBL" id="CABPRY010000017">
    <property type="protein sequence ID" value="VVE47138.1"/>
    <property type="molecule type" value="Genomic_DNA"/>
</dbReference>
<dbReference type="SUPFAM" id="SSF53822">
    <property type="entry name" value="Periplasmic binding protein-like I"/>
    <property type="match status" value="1"/>
</dbReference>
<feature type="signal peptide" evidence="3">
    <location>
        <begin position="1"/>
        <end position="29"/>
    </location>
</feature>
<dbReference type="InterPro" id="IPR051010">
    <property type="entry name" value="BCAA_transport"/>
</dbReference>
<evidence type="ECO:0000256" key="2">
    <source>
        <dbReference type="ARBA" id="ARBA00022729"/>
    </source>
</evidence>
<dbReference type="AlphaFoldDB" id="A0A5E4YFE6"/>
<protein>
    <submittedName>
        <fullName evidence="5">ABC transporter permease</fullName>
    </submittedName>
</protein>
<dbReference type="CDD" id="cd06327">
    <property type="entry name" value="PBP1_SBP-like"/>
    <property type="match status" value="1"/>
</dbReference>
<feature type="domain" description="Leucine-binding protein" evidence="4">
    <location>
        <begin position="42"/>
        <end position="381"/>
    </location>
</feature>
<evidence type="ECO:0000259" key="4">
    <source>
        <dbReference type="Pfam" id="PF13458"/>
    </source>
</evidence>
<gene>
    <name evidence="5" type="ORF">PCE31107_04477</name>
</gene>
<dbReference type="InterPro" id="IPR028082">
    <property type="entry name" value="Peripla_BP_I"/>
</dbReference>
<sequence>MPSLTGHLRRAIAVAASFTLTALGPAVCAAQPAAGGISDGVVKIGVLTDLSGVSSDNAGKGSVVAATMAIDDFARDHKVLGAPIALISADSQGKTDTGATIAREWYDRDKVDMITDLTFSNVALAVDRIAEEKKKIALVTGAGSSAISNEQCTAHSVQWMYDTYALANSTSQALLRRGLKSWYFITADYAFGQALEKDASEILARQGGKVVGSVKHPVNSPDMSSYLLRAQTSGAQVIALANSGTDTLNTVKQASQFNMIQGGKQVFTPLLSLITEVHGMGLKNAQGMILTNGFYWDQDERSRAFAQRFYAQHKKMPTMMQAAVYSAVLNYLKAIQAAGTDDADAVMAKLKSMKIDDPVIRNGHIRADGKLVHDMLLVQVKAPAESKSAWDLYKILETIPADKAFAPLADSKCALVKK</sequence>
<evidence type="ECO:0000256" key="3">
    <source>
        <dbReference type="SAM" id="SignalP"/>
    </source>
</evidence>
<dbReference type="Gene3D" id="3.40.50.2300">
    <property type="match status" value="2"/>
</dbReference>